<name>A0A2N9VZP1_9HYPH</name>
<evidence type="ECO:0000259" key="2">
    <source>
        <dbReference type="Pfam" id="PF01243"/>
    </source>
</evidence>
<keyword evidence="1" id="KW-0175">Coiled coil</keyword>
<reference evidence="4" key="1">
    <citation type="journal article" date="2017" name="Int J Environ Stud">
        <title>Does the Miocene-Pliocene relict legume Oxytropis triphylla form nitrogen-fixing nodules with a combination of bacterial strains?</title>
        <authorList>
            <person name="Safronova V."/>
            <person name="Belimov A."/>
            <person name="Sazanova A."/>
            <person name="Kuznetsova I."/>
            <person name="Popova J."/>
            <person name="Andronov E."/>
            <person name="Verkhozina A."/>
            <person name="Tikhonovich I."/>
        </authorList>
    </citation>
    <scope>NUCLEOTIDE SEQUENCE [LARGE SCALE GENOMIC DNA]</scope>
    <source>
        <strain evidence="4">Tri-38</strain>
    </source>
</reference>
<gene>
    <name evidence="3" type="ORF">B5P45_11270</name>
</gene>
<organism evidence="3 4">
    <name type="scientific">Phyllobacterium zundukense</name>
    <dbReference type="NCBI Taxonomy" id="1867719"/>
    <lineage>
        <taxon>Bacteria</taxon>
        <taxon>Pseudomonadati</taxon>
        <taxon>Pseudomonadota</taxon>
        <taxon>Alphaproteobacteria</taxon>
        <taxon>Hyphomicrobiales</taxon>
        <taxon>Phyllobacteriaceae</taxon>
        <taxon>Phyllobacterium</taxon>
    </lineage>
</organism>
<dbReference type="Pfam" id="PF01243">
    <property type="entry name" value="PNPOx_N"/>
    <property type="match status" value="1"/>
</dbReference>
<accession>A0A2N9VZP1</accession>
<dbReference type="EMBL" id="MZMT01000026">
    <property type="protein sequence ID" value="PIO44959.1"/>
    <property type="molecule type" value="Genomic_DNA"/>
</dbReference>
<dbReference type="InterPro" id="IPR012349">
    <property type="entry name" value="Split_barrel_FMN-bd"/>
</dbReference>
<dbReference type="Proteomes" id="UP000232163">
    <property type="component" value="Unassembled WGS sequence"/>
</dbReference>
<keyword evidence="4" id="KW-1185">Reference proteome</keyword>
<feature type="coiled-coil region" evidence="1">
    <location>
        <begin position="177"/>
        <end position="204"/>
    </location>
</feature>
<protein>
    <submittedName>
        <fullName evidence="3">Pyridoxamine 5'-phosphate oxidase</fullName>
    </submittedName>
</protein>
<feature type="domain" description="Pyridoxamine 5'-phosphate oxidase N-terminal" evidence="2">
    <location>
        <begin position="44"/>
        <end position="165"/>
    </location>
</feature>
<evidence type="ECO:0000313" key="4">
    <source>
        <dbReference type="Proteomes" id="UP000232163"/>
    </source>
</evidence>
<dbReference type="OrthoDB" id="9786134at2"/>
<dbReference type="PANTHER" id="PTHR42815:SF2">
    <property type="entry name" value="FAD-BINDING, PUTATIVE (AFU_ORTHOLOGUE AFUA_6G07600)-RELATED"/>
    <property type="match status" value="1"/>
</dbReference>
<dbReference type="RefSeq" id="WP_100001015.1">
    <property type="nucleotide sequence ID" value="NZ_CP017940.1"/>
</dbReference>
<sequence length="211" mass="23623">MSTAQVFSSDVAFTPTVKSIQGRKGSRDGYASMEQRGSWRTGVTPDLAQFIESQISVFFATANSEGQPYIQHRGGPAGFLHVLDERTIAFADFAGNRQYITQGNLADNAKAYLFLIDYRTRQRVKLWGEARVVEGDADLMAKLMPENYRARPEQVILFTVSAWDMNCPQHIPLRFDAAEVEAIVAERDERIEVLEAELARLRSGQSSKGRS</sequence>
<evidence type="ECO:0000313" key="3">
    <source>
        <dbReference type="EMBL" id="PIO44959.1"/>
    </source>
</evidence>
<proteinExistence type="predicted"/>
<comment type="caution">
    <text evidence="3">The sequence shown here is derived from an EMBL/GenBank/DDBJ whole genome shotgun (WGS) entry which is preliminary data.</text>
</comment>
<dbReference type="InterPro" id="IPR011576">
    <property type="entry name" value="Pyridox_Oxase_N"/>
</dbReference>
<dbReference type="KEGG" id="pht:BLM14_03550"/>
<dbReference type="AlphaFoldDB" id="A0A2N9VZP1"/>
<dbReference type="SUPFAM" id="SSF50475">
    <property type="entry name" value="FMN-binding split barrel"/>
    <property type="match status" value="1"/>
</dbReference>
<dbReference type="Gene3D" id="2.30.110.10">
    <property type="entry name" value="Electron Transport, Fmn-binding Protein, Chain A"/>
    <property type="match status" value="1"/>
</dbReference>
<evidence type="ECO:0000256" key="1">
    <source>
        <dbReference type="SAM" id="Coils"/>
    </source>
</evidence>
<dbReference type="PANTHER" id="PTHR42815">
    <property type="entry name" value="FAD-BINDING, PUTATIVE (AFU_ORTHOLOGUE AFUA_6G07600)-RELATED"/>
    <property type="match status" value="1"/>
</dbReference>